<dbReference type="Ensembl" id="ENSNMLT00000018655.1">
    <property type="protein sequence ID" value="ENSNMLP00000016568.1"/>
    <property type="gene ID" value="ENSNMLG00000011006.1"/>
</dbReference>
<dbReference type="GO" id="GO:0005886">
    <property type="term" value="C:plasma membrane"/>
    <property type="evidence" value="ECO:0007669"/>
    <property type="project" value="UniProtKB-SubCell"/>
</dbReference>
<dbReference type="Gene3D" id="3.10.100.10">
    <property type="entry name" value="Mannose-Binding Protein A, subunit A"/>
    <property type="match status" value="1"/>
</dbReference>
<dbReference type="Proteomes" id="UP000694523">
    <property type="component" value="Unplaced"/>
</dbReference>
<protein>
    <recommendedName>
        <fullName evidence="4">C-type lectin domain-containing protein</fullName>
    </recommendedName>
</protein>
<name>A0A8C6TDI1_9GOBI</name>
<organism evidence="5 6">
    <name type="scientific">Neogobius melanostomus</name>
    <name type="common">round goby</name>
    <dbReference type="NCBI Taxonomy" id="47308"/>
    <lineage>
        <taxon>Eukaryota</taxon>
        <taxon>Metazoa</taxon>
        <taxon>Chordata</taxon>
        <taxon>Craniata</taxon>
        <taxon>Vertebrata</taxon>
        <taxon>Euteleostomi</taxon>
        <taxon>Actinopterygii</taxon>
        <taxon>Neopterygii</taxon>
        <taxon>Teleostei</taxon>
        <taxon>Neoteleostei</taxon>
        <taxon>Acanthomorphata</taxon>
        <taxon>Gobiaria</taxon>
        <taxon>Gobiiformes</taxon>
        <taxon>Gobioidei</taxon>
        <taxon>Gobiidae</taxon>
        <taxon>Benthophilinae</taxon>
        <taxon>Neogobiini</taxon>
        <taxon>Neogobius</taxon>
    </lineage>
</organism>
<keyword evidence="2" id="KW-1015">Disulfide bond</keyword>
<proteinExistence type="predicted"/>
<feature type="domain" description="C-type lectin" evidence="4">
    <location>
        <begin position="32"/>
        <end position="128"/>
    </location>
</feature>
<dbReference type="InterPro" id="IPR018378">
    <property type="entry name" value="C-type_lectin_CS"/>
</dbReference>
<dbReference type="PROSITE" id="PS50041">
    <property type="entry name" value="C_TYPE_LECTIN_2"/>
    <property type="match status" value="1"/>
</dbReference>
<evidence type="ECO:0000256" key="1">
    <source>
        <dbReference type="ARBA" id="ARBA00004401"/>
    </source>
</evidence>
<keyword evidence="6" id="KW-1185">Reference proteome</keyword>
<sequence length="137" mass="16240">MHVNTTPHCSFRLISICLQLLILRCPLQWESVESSCFYFSRASLNWHDARDWCHAHQSQLLILTDDKDWDYMRSHVGHTFYWVGLTDEGGKWEWVNGTPYTIDHCAHIHLDGRLNDLHCSERLRFICPQELLQTSKR</sequence>
<feature type="chain" id="PRO_5034238498" description="C-type lectin domain-containing protein" evidence="3">
    <location>
        <begin position="30"/>
        <end position="137"/>
    </location>
</feature>
<evidence type="ECO:0000256" key="3">
    <source>
        <dbReference type="SAM" id="SignalP"/>
    </source>
</evidence>
<reference evidence="5" key="1">
    <citation type="submission" date="2025-08" db="UniProtKB">
        <authorList>
            <consortium name="Ensembl"/>
        </authorList>
    </citation>
    <scope>IDENTIFICATION</scope>
</reference>
<evidence type="ECO:0000313" key="6">
    <source>
        <dbReference type="Proteomes" id="UP000694523"/>
    </source>
</evidence>
<dbReference type="SMART" id="SM00034">
    <property type="entry name" value="CLECT"/>
    <property type="match status" value="1"/>
</dbReference>
<evidence type="ECO:0000256" key="2">
    <source>
        <dbReference type="ARBA" id="ARBA00023157"/>
    </source>
</evidence>
<dbReference type="InterPro" id="IPR016187">
    <property type="entry name" value="CTDL_fold"/>
</dbReference>
<dbReference type="PANTHER" id="PTHR45710:SF26">
    <property type="entry name" value="RH26557P"/>
    <property type="match status" value="1"/>
</dbReference>
<evidence type="ECO:0000313" key="5">
    <source>
        <dbReference type="Ensembl" id="ENSNMLP00000016568.1"/>
    </source>
</evidence>
<dbReference type="AlphaFoldDB" id="A0A8C6TDI1"/>
<dbReference type="InterPro" id="IPR050828">
    <property type="entry name" value="C-type_lectin/matrix_domain"/>
</dbReference>
<reference evidence="5" key="2">
    <citation type="submission" date="2025-09" db="UniProtKB">
        <authorList>
            <consortium name="Ensembl"/>
        </authorList>
    </citation>
    <scope>IDENTIFICATION</scope>
</reference>
<accession>A0A8C6TDI1</accession>
<dbReference type="PROSITE" id="PS00615">
    <property type="entry name" value="C_TYPE_LECTIN_1"/>
    <property type="match status" value="1"/>
</dbReference>
<dbReference type="InterPro" id="IPR001304">
    <property type="entry name" value="C-type_lectin-like"/>
</dbReference>
<dbReference type="SUPFAM" id="SSF56436">
    <property type="entry name" value="C-type lectin-like"/>
    <property type="match status" value="1"/>
</dbReference>
<evidence type="ECO:0000259" key="4">
    <source>
        <dbReference type="PROSITE" id="PS50041"/>
    </source>
</evidence>
<feature type="signal peptide" evidence="3">
    <location>
        <begin position="1"/>
        <end position="29"/>
    </location>
</feature>
<dbReference type="Pfam" id="PF00059">
    <property type="entry name" value="Lectin_C"/>
    <property type="match status" value="1"/>
</dbReference>
<dbReference type="InterPro" id="IPR016186">
    <property type="entry name" value="C-type_lectin-like/link_sf"/>
</dbReference>
<dbReference type="PANTHER" id="PTHR45710">
    <property type="entry name" value="C-TYPE LECTIN DOMAIN-CONTAINING PROTEIN 180"/>
    <property type="match status" value="1"/>
</dbReference>
<comment type="subcellular location">
    <subcellularLocation>
        <location evidence="1">Cell membrane</location>
        <topology evidence="1">Single-pass type II membrane protein</topology>
    </subcellularLocation>
</comment>
<keyword evidence="3" id="KW-0732">Signal</keyword>